<dbReference type="CDD" id="cd07343">
    <property type="entry name" value="M48A_Zmpste24p_like"/>
    <property type="match status" value="1"/>
</dbReference>
<keyword evidence="2 7" id="KW-0479">Metal-binding</keyword>
<keyword evidence="9" id="KW-0812">Transmembrane</keyword>
<evidence type="ECO:0000256" key="8">
    <source>
        <dbReference type="RuleBase" id="RU003983"/>
    </source>
</evidence>
<keyword evidence="4 7" id="KW-0862">Zinc</keyword>
<keyword evidence="3 8" id="KW-0378">Hydrolase</keyword>
<keyword evidence="9" id="KW-1133">Transmembrane helix</keyword>
<feature type="active site" evidence="6">
    <location>
        <position position="278"/>
    </location>
</feature>
<dbReference type="Pfam" id="PF01435">
    <property type="entry name" value="Peptidase_M48"/>
    <property type="match status" value="1"/>
</dbReference>
<evidence type="ECO:0000259" key="11">
    <source>
        <dbReference type="Pfam" id="PF16491"/>
    </source>
</evidence>
<evidence type="ECO:0000256" key="3">
    <source>
        <dbReference type="ARBA" id="ARBA00022801"/>
    </source>
</evidence>
<gene>
    <name evidence="12" type="ORF">CHCC16736_3301</name>
</gene>
<evidence type="ECO:0000256" key="6">
    <source>
        <dbReference type="PIRSR" id="PIRSR627057-1"/>
    </source>
</evidence>
<evidence type="ECO:0000259" key="10">
    <source>
        <dbReference type="Pfam" id="PF01435"/>
    </source>
</evidence>
<organism evidence="12 13">
    <name type="scientific">Bacillus licheniformis</name>
    <dbReference type="NCBI Taxonomy" id="1402"/>
    <lineage>
        <taxon>Bacteria</taxon>
        <taxon>Bacillati</taxon>
        <taxon>Bacillota</taxon>
        <taxon>Bacilli</taxon>
        <taxon>Bacillales</taxon>
        <taxon>Bacillaceae</taxon>
        <taxon>Bacillus</taxon>
    </lineage>
</organism>
<dbReference type="Pfam" id="PF16491">
    <property type="entry name" value="Peptidase_M48_N"/>
    <property type="match status" value="1"/>
</dbReference>
<feature type="transmembrane region" description="Helical" evidence="9">
    <location>
        <begin position="175"/>
        <end position="198"/>
    </location>
</feature>
<dbReference type="GO" id="GO:0004222">
    <property type="term" value="F:metalloendopeptidase activity"/>
    <property type="evidence" value="ECO:0007669"/>
    <property type="project" value="InterPro"/>
</dbReference>
<evidence type="ECO:0000313" key="12">
    <source>
        <dbReference type="EMBL" id="TWL28699.1"/>
    </source>
</evidence>
<reference evidence="12 13" key="1">
    <citation type="submission" date="2019-06" db="EMBL/GenBank/DDBJ databases">
        <title>Genome sequence analysis of &gt;100 Bacillus licheniformis strains suggests intrinsic resistance to this species.</title>
        <authorList>
            <person name="Wels M."/>
            <person name="Siezen R.J."/>
            <person name="Johansen E."/>
            <person name="Stuer-Lauridsen B."/>
            <person name="Bjerre K."/>
            <person name="Nielsen B.K.K."/>
        </authorList>
    </citation>
    <scope>NUCLEOTIDE SEQUENCE [LARGE SCALE GENOMIC DNA]</scope>
    <source>
        <strain evidence="12 13">BAC-16736</strain>
    </source>
</reference>
<feature type="transmembrane region" description="Helical" evidence="9">
    <location>
        <begin position="63"/>
        <end position="84"/>
    </location>
</feature>
<dbReference type="RefSeq" id="WP_009328927.1">
    <property type="nucleotide sequence ID" value="NZ_CAMFKN010000005.1"/>
</dbReference>
<accession>A0A415J093</accession>
<feature type="transmembrane region" description="Helical" evidence="9">
    <location>
        <begin position="326"/>
        <end position="344"/>
    </location>
</feature>
<comment type="caution">
    <text evidence="12">The sequence shown here is derived from an EMBL/GenBank/DDBJ whole genome shotgun (WGS) entry which is preliminary data.</text>
</comment>
<keyword evidence="5 8" id="KW-0482">Metalloprotease</keyword>
<evidence type="ECO:0000313" key="13">
    <source>
        <dbReference type="Proteomes" id="UP000435910"/>
    </source>
</evidence>
<feature type="binding site" evidence="7">
    <location>
        <position position="357"/>
    </location>
    <ligand>
        <name>Zn(2+)</name>
        <dbReference type="ChEBI" id="CHEBI:29105"/>
        <note>catalytic</note>
    </ligand>
</feature>
<dbReference type="Gene3D" id="3.30.2010.10">
    <property type="entry name" value="Metalloproteases ('zincins'), catalytic domain"/>
    <property type="match status" value="1"/>
</dbReference>
<evidence type="ECO:0000256" key="1">
    <source>
        <dbReference type="ARBA" id="ARBA00022670"/>
    </source>
</evidence>
<dbReference type="InterPro" id="IPR032456">
    <property type="entry name" value="Peptidase_M48_N"/>
</dbReference>
<feature type="binding site" evidence="7">
    <location>
        <position position="281"/>
    </location>
    <ligand>
        <name>Zn(2+)</name>
        <dbReference type="ChEBI" id="CHEBI:29105"/>
        <note>catalytic</note>
    </ligand>
</feature>
<sequence>MRKWIAGAGLLYVLYGLFFYWYLFMAGEPSVPEALKGTSADPAAFMNERELMLTEEYSKIKDFLFFIRIPFEWFLFFILLIAGLSRKMKNWAEQTSKRRSIQITAYVFALFLIVTIVSLPLDWISYQYSLDYGISTQTTASWIKDQVIDFWISFPITAAAVIVFYYLIKKHEKRWWFYAWCLTVPVTLFLFFLQPVVIDPLYNDFYPLKNKELEQSILKLADQADIPANHVYEVNMSEKTNALNAYVTGIGANKRIVLWDTTLNKLDEPEILFIMAHEMGHYVMKHVYIGLGGYLLLSLAVFYVIDKLYKRIIGRYGRSLHIAGKSDLAALPLLLMLMGVISFASSPFTNAVSRHQEKAADQYAIELTQNSDAAVSTFQELSKAGLSEANPPFLVKIFKYGHPTIMERIQNIEQPSSE</sequence>
<dbReference type="AlphaFoldDB" id="A0A415J093"/>
<dbReference type="PANTHER" id="PTHR10120">
    <property type="entry name" value="CAAX PRENYL PROTEASE 1"/>
    <property type="match status" value="1"/>
</dbReference>
<evidence type="ECO:0000256" key="2">
    <source>
        <dbReference type="ARBA" id="ARBA00022723"/>
    </source>
</evidence>
<feature type="binding site" evidence="7">
    <location>
        <position position="277"/>
    </location>
    <ligand>
        <name>Zn(2+)</name>
        <dbReference type="ChEBI" id="CHEBI:29105"/>
        <note>catalytic</note>
    </ligand>
</feature>
<feature type="transmembrane region" description="Helical" evidence="9">
    <location>
        <begin position="287"/>
        <end position="305"/>
    </location>
</feature>
<evidence type="ECO:0000256" key="4">
    <source>
        <dbReference type="ARBA" id="ARBA00022833"/>
    </source>
</evidence>
<dbReference type="InterPro" id="IPR001915">
    <property type="entry name" value="Peptidase_M48"/>
</dbReference>
<feature type="transmembrane region" description="Helical" evidence="9">
    <location>
        <begin position="148"/>
        <end position="168"/>
    </location>
</feature>
<evidence type="ECO:0000256" key="9">
    <source>
        <dbReference type="SAM" id="Phobius"/>
    </source>
</evidence>
<keyword evidence="1 8" id="KW-0645">Protease</keyword>
<feature type="domain" description="CAAX prenyl protease 1 N-terminal" evidence="11">
    <location>
        <begin position="44"/>
        <end position="203"/>
    </location>
</feature>
<dbReference type="GO" id="GO:0046872">
    <property type="term" value="F:metal ion binding"/>
    <property type="evidence" value="ECO:0007669"/>
    <property type="project" value="UniProtKB-KW"/>
</dbReference>
<comment type="similarity">
    <text evidence="8">Belongs to the peptidase M48 family.</text>
</comment>
<dbReference type="FunFam" id="3.30.2010.10:FF:000010">
    <property type="entry name" value="M48 family peptidase"/>
    <property type="match status" value="1"/>
</dbReference>
<name>A0A415J093_BACLI</name>
<feature type="transmembrane region" description="Helical" evidence="9">
    <location>
        <begin position="105"/>
        <end position="128"/>
    </location>
</feature>
<feature type="transmembrane region" description="Helical" evidence="9">
    <location>
        <begin position="5"/>
        <end position="23"/>
    </location>
</feature>
<evidence type="ECO:0000256" key="7">
    <source>
        <dbReference type="PIRSR" id="PIRSR627057-2"/>
    </source>
</evidence>
<dbReference type="EMBL" id="NILC01000021">
    <property type="protein sequence ID" value="TWL28699.1"/>
    <property type="molecule type" value="Genomic_DNA"/>
</dbReference>
<keyword evidence="9" id="KW-0472">Membrane</keyword>
<comment type="cofactor">
    <cofactor evidence="7 8">
        <name>Zn(2+)</name>
        <dbReference type="ChEBI" id="CHEBI:29105"/>
    </cofactor>
    <text evidence="7 8">Binds 1 zinc ion per subunit.</text>
</comment>
<dbReference type="Proteomes" id="UP000435910">
    <property type="component" value="Unassembled WGS sequence"/>
</dbReference>
<dbReference type="InterPro" id="IPR027057">
    <property type="entry name" value="CAXX_Prtase_1"/>
</dbReference>
<feature type="active site" description="Proton donor" evidence="6">
    <location>
        <position position="361"/>
    </location>
</feature>
<proteinExistence type="inferred from homology"/>
<evidence type="ECO:0000256" key="5">
    <source>
        <dbReference type="ARBA" id="ARBA00023049"/>
    </source>
</evidence>
<dbReference type="GO" id="GO:0071586">
    <property type="term" value="P:CAAX-box protein processing"/>
    <property type="evidence" value="ECO:0007669"/>
    <property type="project" value="InterPro"/>
</dbReference>
<feature type="domain" description="Peptidase M48" evidence="10">
    <location>
        <begin position="207"/>
        <end position="414"/>
    </location>
</feature>
<protein>
    <submittedName>
        <fullName evidence="12">Protease HtpX</fullName>
    </submittedName>
</protein>